<keyword evidence="3" id="KW-1185">Reference proteome</keyword>
<keyword evidence="1" id="KW-0732">Signal</keyword>
<dbReference type="EMBL" id="CAUYUJ010014360">
    <property type="protein sequence ID" value="CAK0840205.1"/>
    <property type="molecule type" value="Genomic_DNA"/>
</dbReference>
<sequence>MRPICLAAAVGYAILRGVTALGLSLSQESRTGGAGASAAIFAQVANTSVWPELRGCIRNVAEAARHHPGLSKLDLHVALTRADAALEDEVRRMRTEIPGLSDAFASVVQNRGADIGEFMQQVQYVHQHSSNFSYDLVLKIHSKSSRGNWRRRMLSTLCGGPGQVRTILGMFGERPRLGLVGPYKLVWTYDTPNEDVFGSLGDYGFRVGDTERKMANTWEIIYPGEHSFPPRDRYLISGGSMFWVRPGPLLSDEFQSAIPKFLSVWDEGYNRSCTTAACDHMFALERVIPTIYYGRYRLDYAQAPKYQNK</sequence>
<comment type="caution">
    <text evidence="2">The sequence shown here is derived from an EMBL/GenBank/DDBJ whole genome shotgun (WGS) entry which is preliminary data.</text>
</comment>
<proteinExistence type="predicted"/>
<evidence type="ECO:0000313" key="2">
    <source>
        <dbReference type="EMBL" id="CAK0840205.1"/>
    </source>
</evidence>
<organism evidence="2 3">
    <name type="scientific">Prorocentrum cordatum</name>
    <dbReference type="NCBI Taxonomy" id="2364126"/>
    <lineage>
        <taxon>Eukaryota</taxon>
        <taxon>Sar</taxon>
        <taxon>Alveolata</taxon>
        <taxon>Dinophyceae</taxon>
        <taxon>Prorocentrales</taxon>
        <taxon>Prorocentraceae</taxon>
        <taxon>Prorocentrum</taxon>
    </lineage>
</organism>
<dbReference type="Proteomes" id="UP001189429">
    <property type="component" value="Unassembled WGS sequence"/>
</dbReference>
<feature type="signal peptide" evidence="1">
    <location>
        <begin position="1"/>
        <end position="20"/>
    </location>
</feature>
<reference evidence="2" key="1">
    <citation type="submission" date="2023-10" db="EMBL/GenBank/DDBJ databases">
        <authorList>
            <person name="Chen Y."/>
            <person name="Shah S."/>
            <person name="Dougan E. K."/>
            <person name="Thang M."/>
            <person name="Chan C."/>
        </authorList>
    </citation>
    <scope>NUCLEOTIDE SEQUENCE [LARGE SCALE GENOMIC DNA]</scope>
</reference>
<dbReference type="Pfam" id="PF05045">
    <property type="entry name" value="RgpF"/>
    <property type="match status" value="1"/>
</dbReference>
<gene>
    <name evidence="2" type="ORF">PCOR1329_LOCUS35699</name>
</gene>
<evidence type="ECO:0000256" key="1">
    <source>
        <dbReference type="SAM" id="SignalP"/>
    </source>
</evidence>
<name>A0ABN9T5F2_9DINO</name>
<evidence type="ECO:0000313" key="3">
    <source>
        <dbReference type="Proteomes" id="UP001189429"/>
    </source>
</evidence>
<feature type="chain" id="PRO_5046648009" evidence="1">
    <location>
        <begin position="21"/>
        <end position="309"/>
    </location>
</feature>
<accession>A0ABN9T5F2</accession>
<dbReference type="InterPro" id="IPR007739">
    <property type="entry name" value="RgpF"/>
</dbReference>
<protein>
    <submittedName>
        <fullName evidence="2">Uncharacterized protein</fullName>
    </submittedName>
</protein>